<dbReference type="Gene3D" id="3.30.565.10">
    <property type="entry name" value="Histidine kinase-like ATPase, C-terminal domain"/>
    <property type="match status" value="1"/>
</dbReference>
<dbReference type="Pfam" id="PF02518">
    <property type="entry name" value="HATPase_c"/>
    <property type="match status" value="1"/>
</dbReference>
<keyword evidence="8 10" id="KW-1133">Transmembrane helix</keyword>
<dbReference type="SUPFAM" id="SSF47384">
    <property type="entry name" value="Homodimeric domain of signal transducing histidine kinase"/>
    <property type="match status" value="1"/>
</dbReference>
<feature type="transmembrane region" description="Helical" evidence="10">
    <location>
        <begin position="125"/>
        <end position="147"/>
    </location>
</feature>
<evidence type="ECO:0000256" key="7">
    <source>
        <dbReference type="ARBA" id="ARBA00022777"/>
    </source>
</evidence>
<dbReference type="SMART" id="SM00388">
    <property type="entry name" value="HisKA"/>
    <property type="match status" value="1"/>
</dbReference>
<evidence type="ECO:0000256" key="1">
    <source>
        <dbReference type="ARBA" id="ARBA00000085"/>
    </source>
</evidence>
<proteinExistence type="predicted"/>
<reference evidence="13" key="1">
    <citation type="journal article" date="2019" name="Int. J. Syst. Evol. Microbiol.">
        <title>The Global Catalogue of Microorganisms (GCM) 10K type strain sequencing project: providing services to taxonomists for standard genome sequencing and annotation.</title>
        <authorList>
            <consortium name="The Broad Institute Genomics Platform"/>
            <consortium name="The Broad Institute Genome Sequencing Center for Infectious Disease"/>
            <person name="Wu L."/>
            <person name="Ma J."/>
        </authorList>
    </citation>
    <scope>NUCLEOTIDE SEQUENCE [LARGE SCALE GENOMIC DNA]</scope>
    <source>
        <strain evidence="13">KACC 11407</strain>
    </source>
</reference>
<dbReference type="InterPro" id="IPR003594">
    <property type="entry name" value="HATPase_dom"/>
</dbReference>
<dbReference type="SUPFAM" id="SSF55874">
    <property type="entry name" value="ATPase domain of HSP90 chaperone/DNA topoisomerase II/histidine kinase"/>
    <property type="match status" value="1"/>
</dbReference>
<dbReference type="InterPro" id="IPR004358">
    <property type="entry name" value="Sig_transdc_His_kin-like_C"/>
</dbReference>
<evidence type="ECO:0000259" key="11">
    <source>
        <dbReference type="PROSITE" id="PS50109"/>
    </source>
</evidence>
<keyword evidence="5" id="KW-0808">Transferase</keyword>
<dbReference type="GO" id="GO:0016301">
    <property type="term" value="F:kinase activity"/>
    <property type="evidence" value="ECO:0007669"/>
    <property type="project" value="UniProtKB-KW"/>
</dbReference>
<name>A0ABW0SL21_9GAMM</name>
<evidence type="ECO:0000256" key="8">
    <source>
        <dbReference type="ARBA" id="ARBA00022989"/>
    </source>
</evidence>
<dbReference type="SMART" id="SM00387">
    <property type="entry name" value="HATPase_c"/>
    <property type="match status" value="1"/>
</dbReference>
<keyword evidence="9 10" id="KW-0472">Membrane</keyword>
<dbReference type="InterPro" id="IPR036097">
    <property type="entry name" value="HisK_dim/P_sf"/>
</dbReference>
<evidence type="ECO:0000256" key="4">
    <source>
        <dbReference type="ARBA" id="ARBA00022553"/>
    </source>
</evidence>
<dbReference type="PANTHER" id="PTHR45436:SF16">
    <property type="entry name" value="HISTIDINE KINASE"/>
    <property type="match status" value="1"/>
</dbReference>
<comment type="caution">
    <text evidence="12">The sequence shown here is derived from an EMBL/GenBank/DDBJ whole genome shotgun (WGS) entry which is preliminary data.</text>
</comment>
<evidence type="ECO:0000256" key="9">
    <source>
        <dbReference type="ARBA" id="ARBA00023136"/>
    </source>
</evidence>
<evidence type="ECO:0000256" key="10">
    <source>
        <dbReference type="SAM" id="Phobius"/>
    </source>
</evidence>
<dbReference type="EC" id="2.7.13.3" evidence="3"/>
<dbReference type="EMBL" id="JBHSNM010000002">
    <property type="protein sequence ID" value="MFC5569792.1"/>
    <property type="molecule type" value="Genomic_DNA"/>
</dbReference>
<feature type="transmembrane region" description="Helical" evidence="10">
    <location>
        <begin position="12"/>
        <end position="35"/>
    </location>
</feature>
<organism evidence="12 13">
    <name type="scientific">Lysobacter yangpyeongensis</name>
    <dbReference type="NCBI Taxonomy" id="346182"/>
    <lineage>
        <taxon>Bacteria</taxon>
        <taxon>Pseudomonadati</taxon>
        <taxon>Pseudomonadota</taxon>
        <taxon>Gammaproteobacteria</taxon>
        <taxon>Lysobacterales</taxon>
        <taxon>Lysobacteraceae</taxon>
        <taxon>Lysobacter</taxon>
    </lineage>
</organism>
<dbReference type="InterPro" id="IPR003661">
    <property type="entry name" value="HisK_dim/P_dom"/>
</dbReference>
<dbReference type="InterPro" id="IPR005467">
    <property type="entry name" value="His_kinase_dom"/>
</dbReference>
<evidence type="ECO:0000313" key="13">
    <source>
        <dbReference type="Proteomes" id="UP001596036"/>
    </source>
</evidence>
<dbReference type="Gene3D" id="1.10.287.130">
    <property type="match status" value="1"/>
</dbReference>
<dbReference type="PROSITE" id="PS50109">
    <property type="entry name" value="HIS_KIN"/>
    <property type="match status" value="1"/>
</dbReference>
<dbReference type="InterPro" id="IPR050428">
    <property type="entry name" value="TCS_sensor_his_kinase"/>
</dbReference>
<sequence length="422" mass="46430">MPQGLPRKVKLAFVAQALIASVVLCLVMLAVGLAVRQTVVTWAAHREAEQFWSRHAAAGNAALLSGRTFHTYFAPAASGSDALPPTTRDLPEGLNQLSLGSFAYIEDRPSGRFVATIDTELIDVVIIWTVLCALLFALVISYAMAWLTYRTTKRMVVPVSWLADVVAHWDPRAPDTSVIREGRLPPDSGSEVRQLTAALTDLGDRVTDFVQRERDFTRDASHELRTPLTVIRVATDLMLADPDASERQVRSLARVQRAGRDMEAVIDAFLILAREAEVEPLSEEFDVREIVGHEVARVQPLLSGRPIELDVIDQGAPRLFAPPHVLAVMVGNLLGNAVRFTDAGRIELVLMPDRIVVRDTGIGMSRETLIKAFDPFYRADPAREEGRGMGLSIVRRLGERFGWPVSLDSQPGKGTVATIRFA</sequence>
<keyword evidence="6 10" id="KW-0812">Transmembrane</keyword>
<dbReference type="PRINTS" id="PR00344">
    <property type="entry name" value="BCTRLSENSOR"/>
</dbReference>
<comment type="catalytic activity">
    <reaction evidence="1">
        <text>ATP + protein L-histidine = ADP + protein N-phospho-L-histidine.</text>
        <dbReference type="EC" id="2.7.13.3"/>
    </reaction>
</comment>
<dbReference type="PANTHER" id="PTHR45436">
    <property type="entry name" value="SENSOR HISTIDINE KINASE YKOH"/>
    <property type="match status" value="1"/>
</dbReference>
<gene>
    <name evidence="12" type="ORF">ACFPN1_06930</name>
</gene>
<protein>
    <recommendedName>
        <fullName evidence="3">histidine kinase</fullName>
        <ecNumber evidence="3">2.7.13.3</ecNumber>
    </recommendedName>
</protein>
<evidence type="ECO:0000313" key="12">
    <source>
        <dbReference type="EMBL" id="MFC5569792.1"/>
    </source>
</evidence>
<evidence type="ECO:0000256" key="2">
    <source>
        <dbReference type="ARBA" id="ARBA00004370"/>
    </source>
</evidence>
<dbReference type="CDD" id="cd00082">
    <property type="entry name" value="HisKA"/>
    <property type="match status" value="1"/>
</dbReference>
<keyword evidence="13" id="KW-1185">Reference proteome</keyword>
<dbReference type="RefSeq" id="WP_386754111.1">
    <property type="nucleotide sequence ID" value="NZ_JBHSNM010000002.1"/>
</dbReference>
<dbReference type="InterPro" id="IPR036890">
    <property type="entry name" value="HATPase_C_sf"/>
</dbReference>
<keyword evidence="7 12" id="KW-0418">Kinase</keyword>
<dbReference type="Pfam" id="PF00512">
    <property type="entry name" value="HisKA"/>
    <property type="match status" value="1"/>
</dbReference>
<evidence type="ECO:0000256" key="6">
    <source>
        <dbReference type="ARBA" id="ARBA00022692"/>
    </source>
</evidence>
<evidence type="ECO:0000256" key="5">
    <source>
        <dbReference type="ARBA" id="ARBA00022679"/>
    </source>
</evidence>
<keyword evidence="4" id="KW-0597">Phosphoprotein</keyword>
<evidence type="ECO:0000256" key="3">
    <source>
        <dbReference type="ARBA" id="ARBA00012438"/>
    </source>
</evidence>
<comment type="subcellular location">
    <subcellularLocation>
        <location evidence="2">Membrane</location>
    </subcellularLocation>
</comment>
<feature type="domain" description="Histidine kinase" evidence="11">
    <location>
        <begin position="219"/>
        <end position="422"/>
    </location>
</feature>
<accession>A0ABW0SL21</accession>
<dbReference type="Proteomes" id="UP001596036">
    <property type="component" value="Unassembled WGS sequence"/>
</dbReference>